<proteinExistence type="predicted"/>
<sequence length="85" mass="9687">MQPTILGFCFPLRKIPLHSTFDIFNINTIVLLHLTRYITKKSNSSPFGFLFLYIFVVPIMLQDGAQISSTLYPGKSLRQCLLPPL</sequence>
<feature type="transmembrane region" description="Helical" evidence="1">
    <location>
        <begin position="44"/>
        <end position="61"/>
    </location>
</feature>
<accession>A0A8J6K8F0</accession>
<keyword evidence="1" id="KW-0472">Membrane</keyword>
<keyword evidence="1" id="KW-1133">Transmembrane helix</keyword>
<keyword evidence="1" id="KW-0812">Transmembrane</keyword>
<dbReference type="AlphaFoldDB" id="A0A8J6K8F0"/>
<protein>
    <submittedName>
        <fullName evidence="2">Uncharacterized protein</fullName>
    </submittedName>
</protein>
<organism evidence="2 3">
    <name type="scientific">Eleutherodactylus coqui</name>
    <name type="common">Puerto Rican coqui</name>
    <dbReference type="NCBI Taxonomy" id="57060"/>
    <lineage>
        <taxon>Eukaryota</taxon>
        <taxon>Metazoa</taxon>
        <taxon>Chordata</taxon>
        <taxon>Craniata</taxon>
        <taxon>Vertebrata</taxon>
        <taxon>Euteleostomi</taxon>
        <taxon>Amphibia</taxon>
        <taxon>Batrachia</taxon>
        <taxon>Anura</taxon>
        <taxon>Neobatrachia</taxon>
        <taxon>Hyloidea</taxon>
        <taxon>Eleutherodactylidae</taxon>
        <taxon>Eleutherodactylinae</taxon>
        <taxon>Eleutherodactylus</taxon>
        <taxon>Eleutherodactylus</taxon>
    </lineage>
</organism>
<comment type="caution">
    <text evidence="2">The sequence shown here is derived from an EMBL/GenBank/DDBJ whole genome shotgun (WGS) entry which is preliminary data.</text>
</comment>
<gene>
    <name evidence="2" type="ORF">GDO78_010117</name>
</gene>
<evidence type="ECO:0000313" key="3">
    <source>
        <dbReference type="Proteomes" id="UP000770717"/>
    </source>
</evidence>
<dbReference type="EMBL" id="WNTK01000005">
    <property type="protein sequence ID" value="KAG9484563.1"/>
    <property type="molecule type" value="Genomic_DNA"/>
</dbReference>
<reference evidence="2" key="1">
    <citation type="thesis" date="2020" institute="ProQuest LLC" country="789 East Eisenhower Parkway, Ann Arbor, MI, USA">
        <title>Comparative Genomics and Chromosome Evolution.</title>
        <authorList>
            <person name="Mudd A.B."/>
        </authorList>
    </citation>
    <scope>NUCLEOTIDE SEQUENCE</scope>
    <source>
        <strain evidence="2">HN-11 Male</strain>
        <tissue evidence="2">Kidney and liver</tissue>
    </source>
</reference>
<evidence type="ECO:0000256" key="1">
    <source>
        <dbReference type="SAM" id="Phobius"/>
    </source>
</evidence>
<keyword evidence="3" id="KW-1185">Reference proteome</keyword>
<evidence type="ECO:0000313" key="2">
    <source>
        <dbReference type="EMBL" id="KAG9484563.1"/>
    </source>
</evidence>
<dbReference type="Proteomes" id="UP000770717">
    <property type="component" value="Unassembled WGS sequence"/>
</dbReference>
<feature type="transmembrane region" description="Helical" evidence="1">
    <location>
        <begin position="21"/>
        <end position="38"/>
    </location>
</feature>
<name>A0A8J6K8F0_ELECQ</name>